<sequence length="435" mass="50574">MQTNAPHDSAVPRGVVTNLTWALQSSRLYVLWKDGEMIVIQAPNTLPPPLEQENWDPQHYQLELKTLENGMEQIHTMLHTIDFGKTNWGYLVEHPRRGYEIIQKQRRLRKLTCHTWARLVPRREINFTRIWDGWDIWNGYWKGMEVDVIMAYNDHGMKILDLEMWGYLSLQGLDLTYRVYGHVVEDDGTVVGLIYEAQVGRVMQYRDRAILYDALSRVQRRGLILCGAYEPENIHVMDGKIRLTNLASMQYLADERSREEEADVRYWSRYEAWFPTVKKEGNTTPRPAMYRQWRLNLRVLPRFSPQRPLIVQFQLGPAAPYERVERDDDILSWLGRAAPDSKQLTSRRHNPISRRESPALEHSTRSSRRHHSTKRGTRGLRGSSDSITAFSDSDSEITVVDYSAALSVQVFPGCSEGSIADSDTIWDTETYFSDK</sequence>
<comment type="caution">
    <text evidence="2">The sequence shown here is derived from an EMBL/GenBank/DDBJ whole genome shotgun (WGS) entry which is preliminary data.</text>
</comment>
<dbReference type="EMBL" id="JABCKV010000327">
    <property type="protein sequence ID" value="KAG5641361.1"/>
    <property type="molecule type" value="Genomic_DNA"/>
</dbReference>
<dbReference type="OrthoDB" id="2874131at2759"/>
<organism evidence="2 3">
    <name type="scientific">Asterophora parasitica</name>
    <dbReference type="NCBI Taxonomy" id="117018"/>
    <lineage>
        <taxon>Eukaryota</taxon>
        <taxon>Fungi</taxon>
        <taxon>Dikarya</taxon>
        <taxon>Basidiomycota</taxon>
        <taxon>Agaricomycotina</taxon>
        <taxon>Agaricomycetes</taxon>
        <taxon>Agaricomycetidae</taxon>
        <taxon>Agaricales</taxon>
        <taxon>Tricholomatineae</taxon>
        <taxon>Lyophyllaceae</taxon>
        <taxon>Asterophora</taxon>
    </lineage>
</organism>
<reference evidence="2" key="2">
    <citation type="submission" date="2021-10" db="EMBL/GenBank/DDBJ databases">
        <title>Phylogenomics reveals ancestral predisposition of the termite-cultivated fungus Termitomyces towards a domesticated lifestyle.</title>
        <authorList>
            <person name="Auxier B."/>
            <person name="Grum-Grzhimaylo A."/>
            <person name="Cardenas M.E."/>
            <person name="Lodge J.D."/>
            <person name="Laessoe T."/>
            <person name="Pedersen O."/>
            <person name="Smith M.E."/>
            <person name="Kuyper T.W."/>
            <person name="Franco-Molano E.A."/>
            <person name="Baroni T.J."/>
            <person name="Aanen D.K."/>
        </authorList>
    </citation>
    <scope>NUCLEOTIDE SEQUENCE</scope>
    <source>
        <strain evidence="2">AP01</strain>
        <tissue evidence="2">Mycelium</tissue>
    </source>
</reference>
<keyword evidence="3" id="KW-1185">Reference proteome</keyword>
<reference evidence="2" key="1">
    <citation type="submission" date="2020-07" db="EMBL/GenBank/DDBJ databases">
        <authorList>
            <person name="Nieuwenhuis M."/>
            <person name="Van De Peppel L.J.J."/>
        </authorList>
    </citation>
    <scope>NUCLEOTIDE SEQUENCE</scope>
    <source>
        <strain evidence="2">AP01</strain>
        <tissue evidence="2">Mycelium</tissue>
    </source>
</reference>
<dbReference type="AlphaFoldDB" id="A0A9P7G1Q1"/>
<gene>
    <name evidence="2" type="ORF">DXG03_005389</name>
</gene>
<name>A0A9P7G1Q1_9AGAR</name>
<evidence type="ECO:0000256" key="1">
    <source>
        <dbReference type="SAM" id="MobiDB-lite"/>
    </source>
</evidence>
<dbReference type="Proteomes" id="UP000775547">
    <property type="component" value="Unassembled WGS sequence"/>
</dbReference>
<evidence type="ECO:0000313" key="2">
    <source>
        <dbReference type="EMBL" id="KAG5641361.1"/>
    </source>
</evidence>
<protein>
    <submittedName>
        <fullName evidence="2">Uncharacterized protein</fullName>
    </submittedName>
</protein>
<evidence type="ECO:0000313" key="3">
    <source>
        <dbReference type="Proteomes" id="UP000775547"/>
    </source>
</evidence>
<feature type="compositionally biased region" description="Basic residues" evidence="1">
    <location>
        <begin position="365"/>
        <end position="378"/>
    </location>
</feature>
<feature type="compositionally biased region" description="Basic and acidic residues" evidence="1">
    <location>
        <begin position="353"/>
        <end position="364"/>
    </location>
</feature>
<feature type="region of interest" description="Disordered" evidence="1">
    <location>
        <begin position="341"/>
        <end position="387"/>
    </location>
</feature>
<accession>A0A9P7G1Q1</accession>
<proteinExistence type="predicted"/>